<accession>A0ACC5Q7Q1</accession>
<name>A0ACC5Q7Q1_DOLFA</name>
<keyword evidence="2" id="KW-1185">Reference proteome</keyword>
<evidence type="ECO:0000313" key="2">
    <source>
        <dbReference type="Proteomes" id="UP000597867"/>
    </source>
</evidence>
<organism evidence="1 2">
    <name type="scientific">Dolichospermum flos-aquae LEGE 04289</name>
    <dbReference type="NCBI Taxonomy" id="1828708"/>
    <lineage>
        <taxon>Bacteria</taxon>
        <taxon>Bacillati</taxon>
        <taxon>Cyanobacteriota</taxon>
        <taxon>Cyanophyceae</taxon>
        <taxon>Nostocales</taxon>
        <taxon>Aphanizomenonaceae</taxon>
        <taxon>Dolichospermum</taxon>
    </lineage>
</organism>
<dbReference type="Proteomes" id="UP000597867">
    <property type="component" value="Unassembled WGS sequence"/>
</dbReference>
<sequence>MSLQLKINYPETLPDAVGKTREQFEQEAKWAMAVKLYEMKRLSSGMAAALLGVERVIFILKLNDYGVPLIDLSAEELLSDIENETSLSINI</sequence>
<evidence type="ECO:0000313" key="1">
    <source>
        <dbReference type="EMBL" id="MBE9220997.1"/>
    </source>
</evidence>
<comment type="caution">
    <text evidence="1">The sequence shown here is derived from an EMBL/GenBank/DDBJ whole genome shotgun (WGS) entry which is preliminary data.</text>
</comment>
<reference evidence="1" key="1">
    <citation type="submission" date="2020-10" db="EMBL/GenBank/DDBJ databases">
        <authorList>
            <person name="Castelo-Branco R."/>
            <person name="Eusebio N."/>
            <person name="Adriana R."/>
            <person name="Vieira A."/>
            <person name="Brugerolle De Fraissinette N."/>
            <person name="Rezende De Castro R."/>
            <person name="Schneider M.P."/>
            <person name="Vasconcelos V."/>
            <person name="Leao P.N."/>
        </authorList>
    </citation>
    <scope>NUCLEOTIDE SEQUENCE</scope>
    <source>
        <strain evidence="1">LEGE 04289</strain>
    </source>
</reference>
<dbReference type="EMBL" id="JADEWF010000111">
    <property type="protein sequence ID" value="MBE9220997.1"/>
    <property type="molecule type" value="Genomic_DNA"/>
</dbReference>
<proteinExistence type="predicted"/>
<gene>
    <name evidence="1" type="ORF">IQ222_19965</name>
</gene>
<protein>
    <submittedName>
        <fullName evidence="1">UPF0175 family protein</fullName>
    </submittedName>
</protein>